<feature type="domain" description="Aminotransferase class V" evidence="10">
    <location>
        <begin position="31"/>
        <end position="278"/>
    </location>
</feature>
<dbReference type="GO" id="GO:0019265">
    <property type="term" value="P:glycine biosynthetic process, by transamination of glyoxylate"/>
    <property type="evidence" value="ECO:0007669"/>
    <property type="project" value="TreeGrafter"/>
</dbReference>
<name>A0A371JAH4_9FIRM</name>
<dbReference type="InterPro" id="IPR024169">
    <property type="entry name" value="SP_NH2Trfase/AEP_transaminase"/>
</dbReference>
<dbReference type="Gene3D" id="3.90.1150.10">
    <property type="entry name" value="Aspartate Aminotransferase, domain 1"/>
    <property type="match status" value="1"/>
</dbReference>
<dbReference type="Pfam" id="PF00266">
    <property type="entry name" value="Aminotran_5"/>
    <property type="match status" value="1"/>
</dbReference>
<dbReference type="PROSITE" id="PS00595">
    <property type="entry name" value="AA_TRANSFER_CLASS_5"/>
    <property type="match status" value="1"/>
</dbReference>
<keyword evidence="4 11" id="KW-0808">Transferase</keyword>
<dbReference type="OrthoDB" id="389074at2"/>
<dbReference type="PIRSF" id="PIRSF000524">
    <property type="entry name" value="SPT"/>
    <property type="match status" value="1"/>
</dbReference>
<dbReference type="PANTHER" id="PTHR21152:SF24">
    <property type="entry name" value="ALANINE--GLYOXYLATE AMINOTRANSFERASE 1"/>
    <property type="match status" value="1"/>
</dbReference>
<proteinExistence type="inferred from homology"/>
<dbReference type="EMBL" id="NOJY02000001">
    <property type="protein sequence ID" value="RDY29658.1"/>
    <property type="molecule type" value="Genomic_DNA"/>
</dbReference>
<dbReference type="Proteomes" id="UP000215694">
    <property type="component" value="Unassembled WGS sequence"/>
</dbReference>
<comment type="cofactor">
    <cofactor evidence="1 7 9">
        <name>pyridoxal 5'-phosphate</name>
        <dbReference type="ChEBI" id="CHEBI:597326"/>
    </cofactor>
</comment>
<evidence type="ECO:0000256" key="8">
    <source>
        <dbReference type="RuleBase" id="RU004075"/>
    </source>
</evidence>
<feature type="modified residue" description="N6-(pyridoxal phosphate)lysine" evidence="7">
    <location>
        <position position="191"/>
    </location>
</feature>
<evidence type="ECO:0000256" key="1">
    <source>
        <dbReference type="ARBA" id="ARBA00001933"/>
    </source>
</evidence>
<dbReference type="InterPro" id="IPR000192">
    <property type="entry name" value="Aminotrans_V_dom"/>
</dbReference>
<keyword evidence="3 11" id="KW-0032">Aminotransferase</keyword>
<keyword evidence="5 7" id="KW-0663">Pyridoxal phosphate</keyword>
<sequence>MNNKIVYTPGPTNVRENVRLARGMKTTNPDVDNDFVEFYKKTCEKIGDIIGTQNDVYILSGEGILGLEAACATLTESGDRVLVIDNGIFGRGFEDFVSMYGGEAILFSEDYTKDIDIESLETFLENDSDFKYATIVHCDTPTGVLNDLSKICPLLKKYNILTVVDSVAAMVGEKLEVDKWQVDIALGGSQKAISAPAGLTIVSISEDAQLAFKNRKTKVTGFYCNLGIWENYYQDKWFPYTMPISDIMGLNRAIDNIIEEGIENAINRHKRIATATRNAFVDYGLELFLENGYSSTVTAVKIPESIGALNLIKYAYDVYNTVLSTSLGEYSNSILRVGHMGENARVKDLVGILNTIDMSMVNLGFNRDKSLVDLFNKYYSLYCKEDVENEHYNRIQFQV</sequence>
<dbReference type="InterPro" id="IPR015422">
    <property type="entry name" value="PyrdxlP-dep_Trfase_small"/>
</dbReference>
<evidence type="ECO:0000256" key="6">
    <source>
        <dbReference type="PIRSR" id="PIRSR000524-1"/>
    </source>
</evidence>
<evidence type="ECO:0000256" key="7">
    <source>
        <dbReference type="PIRSR" id="PIRSR000524-50"/>
    </source>
</evidence>
<dbReference type="SUPFAM" id="SSF53383">
    <property type="entry name" value="PLP-dependent transferases"/>
    <property type="match status" value="1"/>
</dbReference>
<protein>
    <submittedName>
        <fullName evidence="11">Alanine--glyoxylate aminotransferase family protein</fullName>
    </submittedName>
</protein>
<keyword evidence="12" id="KW-1185">Reference proteome</keyword>
<evidence type="ECO:0000313" key="11">
    <source>
        <dbReference type="EMBL" id="RDY29658.1"/>
    </source>
</evidence>
<dbReference type="InterPro" id="IPR015424">
    <property type="entry name" value="PyrdxlP-dep_Trfase"/>
</dbReference>
<dbReference type="AlphaFoldDB" id="A0A371JAH4"/>
<feature type="binding site" evidence="6">
    <location>
        <position position="336"/>
    </location>
    <ligand>
        <name>substrate</name>
    </ligand>
</feature>
<comment type="caution">
    <text evidence="11">The sequence shown here is derived from an EMBL/GenBank/DDBJ whole genome shotgun (WGS) entry which is preliminary data.</text>
</comment>
<evidence type="ECO:0000256" key="3">
    <source>
        <dbReference type="ARBA" id="ARBA00022576"/>
    </source>
</evidence>
<dbReference type="Gene3D" id="3.40.640.10">
    <property type="entry name" value="Type I PLP-dependent aspartate aminotransferase-like (Major domain)"/>
    <property type="match status" value="1"/>
</dbReference>
<dbReference type="PANTHER" id="PTHR21152">
    <property type="entry name" value="AMINOTRANSFERASE CLASS V"/>
    <property type="match status" value="1"/>
</dbReference>
<gene>
    <name evidence="11" type="ORF">CHL78_000355</name>
</gene>
<evidence type="ECO:0000256" key="2">
    <source>
        <dbReference type="ARBA" id="ARBA00009236"/>
    </source>
</evidence>
<accession>A0A371JAH4</accession>
<dbReference type="GO" id="GO:0004760">
    <property type="term" value="F:L-serine-pyruvate transaminase activity"/>
    <property type="evidence" value="ECO:0007669"/>
    <property type="project" value="TreeGrafter"/>
</dbReference>
<dbReference type="InterPro" id="IPR020578">
    <property type="entry name" value="Aminotrans_V_PyrdxlP_BS"/>
</dbReference>
<evidence type="ECO:0000259" key="10">
    <source>
        <dbReference type="Pfam" id="PF00266"/>
    </source>
</evidence>
<dbReference type="InterPro" id="IPR015421">
    <property type="entry name" value="PyrdxlP-dep_Trfase_major"/>
</dbReference>
<reference evidence="11 12" key="1">
    <citation type="journal article" date="2017" name="Genome Announc.">
        <title>Draft Genome Sequence of Romboutsia weinsteinii sp. nov. Strain CCRI-19649(T) Isolated from Surface Water.</title>
        <authorList>
            <person name="Maheux A.F."/>
            <person name="Boudreau D.K."/>
            <person name="Berube E."/>
            <person name="Boissinot M."/>
            <person name="Cantin P."/>
            <person name="Raymond F."/>
            <person name="Corbeil J."/>
            <person name="Omar R.F."/>
            <person name="Bergeron M.G."/>
        </authorList>
    </citation>
    <scope>NUCLEOTIDE SEQUENCE [LARGE SCALE GENOMIC DNA]</scope>
    <source>
        <strain evidence="11 12">CCRI-19649</strain>
    </source>
</reference>
<evidence type="ECO:0000256" key="5">
    <source>
        <dbReference type="ARBA" id="ARBA00022898"/>
    </source>
</evidence>
<dbReference type="GO" id="GO:0008453">
    <property type="term" value="F:alanine-glyoxylate transaminase activity"/>
    <property type="evidence" value="ECO:0007669"/>
    <property type="project" value="TreeGrafter"/>
</dbReference>
<comment type="similarity">
    <text evidence="2 8">Belongs to the class-V pyridoxal-phosphate-dependent aminotransferase family.</text>
</comment>
<evidence type="ECO:0000256" key="9">
    <source>
        <dbReference type="RuleBase" id="RU004504"/>
    </source>
</evidence>
<evidence type="ECO:0000313" key="12">
    <source>
        <dbReference type="Proteomes" id="UP000215694"/>
    </source>
</evidence>
<organism evidence="11 12">
    <name type="scientific">Romboutsia weinsteinii</name>
    <dbReference type="NCBI Taxonomy" id="2020949"/>
    <lineage>
        <taxon>Bacteria</taxon>
        <taxon>Bacillati</taxon>
        <taxon>Bacillota</taxon>
        <taxon>Clostridia</taxon>
        <taxon>Peptostreptococcales</taxon>
        <taxon>Peptostreptococcaceae</taxon>
        <taxon>Romboutsia</taxon>
    </lineage>
</organism>
<evidence type="ECO:0000256" key="4">
    <source>
        <dbReference type="ARBA" id="ARBA00022679"/>
    </source>
</evidence>